<accession>A0ABV0EMB3</accession>
<protein>
    <recommendedName>
        <fullName evidence="1">PTS EIIA type-2 domain-containing protein</fullName>
    </recommendedName>
</protein>
<proteinExistence type="predicted"/>
<keyword evidence="3" id="KW-1185">Reference proteome</keyword>
<dbReference type="InterPro" id="IPR002178">
    <property type="entry name" value="PTS_EIIA_type-2_dom"/>
</dbReference>
<dbReference type="InterPro" id="IPR051541">
    <property type="entry name" value="PTS_SugarTrans_NitroReg"/>
</dbReference>
<organism evidence="2 3">
    <name type="scientific">Candidatus Enterococcus ferrettii</name>
    <dbReference type="NCBI Taxonomy" id="2815324"/>
    <lineage>
        <taxon>Bacteria</taxon>
        <taxon>Bacillati</taxon>
        <taxon>Bacillota</taxon>
        <taxon>Bacilli</taxon>
        <taxon>Lactobacillales</taxon>
        <taxon>Enterococcaceae</taxon>
        <taxon>Enterococcus</taxon>
    </lineage>
</organism>
<dbReference type="InterPro" id="IPR016152">
    <property type="entry name" value="PTrfase/Anion_transptr"/>
</dbReference>
<comment type="caution">
    <text evidence="2">The sequence shown here is derived from an EMBL/GenBank/DDBJ whole genome shotgun (WGS) entry which is preliminary data.</text>
</comment>
<gene>
    <name evidence="2" type="ORF">JZO67_000911</name>
</gene>
<dbReference type="Proteomes" id="UP000664357">
    <property type="component" value="Unassembled WGS sequence"/>
</dbReference>
<dbReference type="PANTHER" id="PTHR47738:SF3">
    <property type="entry name" value="PHOSPHOTRANSFERASE SYSTEM MANNITOL_FRUCTOSE-SPECIFIC IIA DOMAIN CONTAINING PROTEIN"/>
    <property type="match status" value="1"/>
</dbReference>
<evidence type="ECO:0000259" key="1">
    <source>
        <dbReference type="PROSITE" id="PS51094"/>
    </source>
</evidence>
<sequence length="164" mass="18776">MSLNKILREDLIDLSVEATSRTDLFMYISDHLFNKGYVVKEYGQQLQKREDSFPTGLATKTVEVAIPHTDALFVKEPFIYVLKPAEKIVFHQMGTFPEDKVFVYPELIFVLGFSKNDMQLSLLQTLMKIFNDEAAMDQLMKADTEKKLFELLSKQIGCIGGKVK</sequence>
<evidence type="ECO:0000313" key="3">
    <source>
        <dbReference type="Proteomes" id="UP000664357"/>
    </source>
</evidence>
<evidence type="ECO:0000313" key="2">
    <source>
        <dbReference type="EMBL" id="MEO1768972.1"/>
    </source>
</evidence>
<name>A0ABV0EMB3_9ENTE</name>
<dbReference type="Pfam" id="PF00359">
    <property type="entry name" value="PTS_EIIA_2"/>
    <property type="match status" value="1"/>
</dbReference>
<dbReference type="EMBL" id="JAFREL020000001">
    <property type="protein sequence ID" value="MEO1768972.1"/>
    <property type="molecule type" value="Genomic_DNA"/>
</dbReference>
<dbReference type="SUPFAM" id="SSF55804">
    <property type="entry name" value="Phoshotransferase/anion transport protein"/>
    <property type="match status" value="1"/>
</dbReference>
<reference evidence="2 3" key="1">
    <citation type="submission" date="2021-03" db="EMBL/GenBank/DDBJ databases">
        <authorList>
            <person name="Gilmore M.S."/>
            <person name="Schwartzman J."/>
            <person name="Van Tyne D."/>
            <person name="Martin M."/>
            <person name="Earl A.M."/>
            <person name="Manson A.L."/>
            <person name="Straub T."/>
            <person name="Salamzade R."/>
            <person name="Saavedra J."/>
            <person name="Lebreton F."/>
            <person name="Prichula J."/>
            <person name="Schaufler K."/>
            <person name="Gaca A."/>
            <person name="Sgardioli B."/>
            <person name="Wagenaar J."/>
            <person name="Strong T."/>
        </authorList>
    </citation>
    <scope>NUCLEOTIDE SEQUENCE [LARGE SCALE GENOMIC DNA]</scope>
    <source>
        <strain evidence="2 3">665A</strain>
    </source>
</reference>
<dbReference type="CDD" id="cd00211">
    <property type="entry name" value="PTS_IIA_fru"/>
    <property type="match status" value="1"/>
</dbReference>
<dbReference type="PANTHER" id="PTHR47738">
    <property type="entry name" value="PTS SYSTEM FRUCTOSE-LIKE EIIA COMPONENT-RELATED"/>
    <property type="match status" value="1"/>
</dbReference>
<dbReference type="Gene3D" id="3.40.930.10">
    <property type="entry name" value="Mannitol-specific EII, Chain A"/>
    <property type="match status" value="1"/>
</dbReference>
<feature type="domain" description="PTS EIIA type-2" evidence="1">
    <location>
        <begin position="5"/>
        <end position="155"/>
    </location>
</feature>
<dbReference type="RefSeq" id="WP_207700729.1">
    <property type="nucleotide sequence ID" value="NZ_JAFREL020000001.1"/>
</dbReference>
<dbReference type="PROSITE" id="PS51094">
    <property type="entry name" value="PTS_EIIA_TYPE_2"/>
    <property type="match status" value="1"/>
</dbReference>
<reference evidence="2 3" key="2">
    <citation type="submission" date="2024-02" db="EMBL/GenBank/DDBJ databases">
        <title>The Genome Sequence of Enterococcus sp. DIV0159.</title>
        <authorList>
            <person name="Earl A."/>
            <person name="Manson A."/>
            <person name="Gilmore M."/>
            <person name="Sanders J."/>
            <person name="Shea T."/>
            <person name="Howe W."/>
            <person name="Livny J."/>
            <person name="Cuomo C."/>
            <person name="Neafsey D."/>
            <person name="Birren B."/>
        </authorList>
    </citation>
    <scope>NUCLEOTIDE SEQUENCE [LARGE SCALE GENOMIC DNA]</scope>
    <source>
        <strain evidence="2 3">665A</strain>
    </source>
</reference>